<dbReference type="PANTHER" id="PTHR13812:SF19">
    <property type="entry name" value="KETIMINE REDUCTASE MU-CRYSTALLIN"/>
    <property type="match status" value="1"/>
</dbReference>
<dbReference type="Pfam" id="PF02423">
    <property type="entry name" value="OCD_Mu_crystall"/>
    <property type="match status" value="1"/>
</dbReference>
<dbReference type="eggNOG" id="COG2423">
    <property type="taxonomic scope" value="Bacteria"/>
</dbReference>
<keyword evidence="2" id="KW-1185">Reference proteome</keyword>
<dbReference type="Gene3D" id="3.30.1780.10">
    <property type="entry name" value="ornithine cyclodeaminase, domain 1"/>
    <property type="match status" value="1"/>
</dbReference>
<evidence type="ECO:0000313" key="2">
    <source>
        <dbReference type="Proteomes" id="UP000028492"/>
    </source>
</evidence>
<dbReference type="InterPro" id="IPR036291">
    <property type="entry name" value="NAD(P)-bd_dom_sf"/>
</dbReference>
<reference evidence="1 2" key="1">
    <citation type="journal article" date="2014" name="J. Biotechnol.">
        <title>Complete genome sequence of the actinobacterium Amycolatopsis japonica MG417-CF17(T) (=DSM 44213T) producing (S,S)-N,N'-ethylenediaminedisuccinic acid.</title>
        <authorList>
            <person name="Stegmann E."/>
            <person name="Albersmeier A."/>
            <person name="Spohn M."/>
            <person name="Gert H."/>
            <person name="Weber T."/>
            <person name="Wohlleben W."/>
            <person name="Kalinowski J."/>
            <person name="Ruckert C."/>
        </authorList>
    </citation>
    <scope>NUCLEOTIDE SEQUENCE [LARGE SCALE GENOMIC DNA]</scope>
    <source>
        <strain evidence="2">MG417-CF17 (DSM 44213)</strain>
    </source>
</reference>
<gene>
    <name evidence="1" type="ORF">AJAP_22560</name>
</gene>
<dbReference type="Proteomes" id="UP000028492">
    <property type="component" value="Chromosome"/>
</dbReference>
<protein>
    <recommendedName>
        <fullName evidence="3">Ornithine cyclodeaminase</fullName>
    </recommendedName>
</protein>
<name>A0A075UT51_9PSEU</name>
<dbReference type="PIRSF" id="PIRSF001439">
    <property type="entry name" value="CryM"/>
    <property type="match status" value="1"/>
</dbReference>
<dbReference type="STRING" id="208439.AJAP_22560"/>
<evidence type="ECO:0000313" key="1">
    <source>
        <dbReference type="EMBL" id="AIG77367.1"/>
    </source>
</evidence>
<proteinExistence type="predicted"/>
<dbReference type="HOGENOM" id="CLU_042088_3_0_11"/>
<dbReference type="SUPFAM" id="SSF51735">
    <property type="entry name" value="NAD(P)-binding Rossmann-fold domains"/>
    <property type="match status" value="1"/>
</dbReference>
<sequence length="354" mass="37041">MENLWLADVLARPAPESVRFLSRADVVECLAGIDVVAAVKDALVSHHFGRTILPSEAYLSWTNRHGAYSRSIGMPGAVLENGTEGAYGMKIINASVSNPEFGLERAGGLGLCFDPRTARVTAVMEVGVLSAVRTAAVTAIAVEAAGYRATRSLAVVGCGTQARVHLALLLTRCPDLGRITLCDVRGPVAESLAAELAARHPGVSFSVAATPAEAMAGAETALFLTTVAEGYVQPEWVRPGSLLVNVSLGDLTDEVLTGASALFVDDVQLIVENPRRPLGRLVNEGRIAAKVREDRPSITATLGELLAGDIVAERPDTGYVVVNPFGLGILDVALFGAVLRRASGADIGQALELV</sequence>
<dbReference type="InterPro" id="IPR003462">
    <property type="entry name" value="ODC_Mu_crystall"/>
</dbReference>
<dbReference type="AlphaFoldDB" id="A0A075UT51"/>
<dbReference type="RefSeq" id="WP_038514941.1">
    <property type="nucleotide sequence ID" value="NZ_CP008953.1"/>
</dbReference>
<dbReference type="KEGG" id="aja:AJAP_22560"/>
<dbReference type="InterPro" id="IPR023401">
    <property type="entry name" value="ODC_N"/>
</dbReference>
<dbReference type="PANTHER" id="PTHR13812">
    <property type="entry name" value="KETIMINE REDUCTASE MU-CRYSTALLIN"/>
    <property type="match status" value="1"/>
</dbReference>
<accession>A0A075UT51</accession>
<dbReference type="GO" id="GO:0005737">
    <property type="term" value="C:cytoplasm"/>
    <property type="evidence" value="ECO:0007669"/>
    <property type="project" value="TreeGrafter"/>
</dbReference>
<dbReference type="EMBL" id="CP008953">
    <property type="protein sequence ID" value="AIG77367.1"/>
    <property type="molecule type" value="Genomic_DNA"/>
</dbReference>
<organism evidence="1 2">
    <name type="scientific">Amycolatopsis japonica</name>
    <dbReference type="NCBI Taxonomy" id="208439"/>
    <lineage>
        <taxon>Bacteria</taxon>
        <taxon>Bacillati</taxon>
        <taxon>Actinomycetota</taxon>
        <taxon>Actinomycetes</taxon>
        <taxon>Pseudonocardiales</taxon>
        <taxon>Pseudonocardiaceae</taxon>
        <taxon>Amycolatopsis</taxon>
        <taxon>Amycolatopsis japonica group</taxon>
    </lineage>
</organism>
<dbReference type="Gene3D" id="3.40.50.720">
    <property type="entry name" value="NAD(P)-binding Rossmann-like Domain"/>
    <property type="match status" value="1"/>
</dbReference>
<evidence type="ECO:0008006" key="3">
    <source>
        <dbReference type="Google" id="ProtNLM"/>
    </source>
</evidence>